<gene>
    <name evidence="3" type="ORF">ACFSDA_08865</name>
</gene>
<dbReference type="Proteomes" id="UP001597280">
    <property type="component" value="Unassembled WGS sequence"/>
</dbReference>
<dbReference type="GO" id="GO:0016787">
    <property type="term" value="F:hydrolase activity"/>
    <property type="evidence" value="ECO:0007669"/>
    <property type="project" value="UniProtKB-KW"/>
</dbReference>
<proteinExistence type="predicted"/>
<sequence length="253" mass="26964">MEPVSPTRGLLRAELLIVLGLSLGRSAVYSLIALVQALAAGPLAGQSTSLNTSQARDPWLDLLYQLLSIGFTLVPAALAVLLLALTAGSLAQALGDLGLDLRRPGRDLWQGVAITAAIGVPGLAFYLVGRALGITVEVIPAALDAHWWTIPVLLLQALKNGIIEEVVVVGYLVQRLERLGWSGRHIVMVSAVIRGAYHTYQGLGPGVANLVMGLVFAQWFRRTRRTAPLIVAHTLIDAFAFVGYGLVKDVLPL</sequence>
<keyword evidence="1" id="KW-0812">Transmembrane</keyword>
<dbReference type="EMBL" id="JBHUFL010000002">
    <property type="protein sequence ID" value="MFD1835189.1"/>
    <property type="molecule type" value="Genomic_DNA"/>
</dbReference>
<evidence type="ECO:0000313" key="3">
    <source>
        <dbReference type="EMBL" id="MFD1835189.1"/>
    </source>
</evidence>
<evidence type="ECO:0000313" key="4">
    <source>
        <dbReference type="Proteomes" id="UP001597280"/>
    </source>
</evidence>
<name>A0ABW4PXZ6_9MICO</name>
<keyword evidence="1" id="KW-0472">Membrane</keyword>
<keyword evidence="3" id="KW-0378">Hydrolase</keyword>
<feature type="transmembrane region" description="Helical" evidence="1">
    <location>
        <begin position="15"/>
        <end position="42"/>
    </location>
</feature>
<accession>A0ABW4PXZ6</accession>
<keyword evidence="4" id="KW-1185">Reference proteome</keyword>
<reference evidence="4" key="1">
    <citation type="journal article" date="2019" name="Int. J. Syst. Evol. Microbiol.">
        <title>The Global Catalogue of Microorganisms (GCM) 10K type strain sequencing project: providing services to taxonomists for standard genome sequencing and annotation.</title>
        <authorList>
            <consortium name="The Broad Institute Genomics Platform"/>
            <consortium name="The Broad Institute Genome Sequencing Center for Infectious Disease"/>
            <person name="Wu L."/>
            <person name="Ma J."/>
        </authorList>
    </citation>
    <scope>NUCLEOTIDE SEQUENCE [LARGE SCALE GENOMIC DNA]</scope>
    <source>
        <strain evidence="4">JCM 11650</strain>
    </source>
</reference>
<evidence type="ECO:0000259" key="2">
    <source>
        <dbReference type="Pfam" id="PF02517"/>
    </source>
</evidence>
<dbReference type="EC" id="3.4.-.-" evidence="3"/>
<feature type="transmembrane region" description="Helical" evidence="1">
    <location>
        <begin position="227"/>
        <end position="247"/>
    </location>
</feature>
<dbReference type="InterPro" id="IPR003675">
    <property type="entry name" value="Rce1/LyrA-like_dom"/>
</dbReference>
<evidence type="ECO:0000256" key="1">
    <source>
        <dbReference type="SAM" id="Phobius"/>
    </source>
</evidence>
<dbReference type="RefSeq" id="WP_343904347.1">
    <property type="nucleotide sequence ID" value="NZ_BAAAIS010000002.1"/>
</dbReference>
<protein>
    <submittedName>
        <fullName evidence="3">CPBP family intramembrane glutamic endopeptidase</fullName>
        <ecNumber evidence="3">3.4.-.-</ecNumber>
    </submittedName>
</protein>
<feature type="transmembrane region" description="Helical" evidence="1">
    <location>
        <begin position="108"/>
        <end position="128"/>
    </location>
</feature>
<dbReference type="Pfam" id="PF02517">
    <property type="entry name" value="Rce1-like"/>
    <property type="match status" value="1"/>
</dbReference>
<organism evidence="3 4">
    <name type="scientific">Brachybacterium rhamnosum</name>
    <dbReference type="NCBI Taxonomy" id="173361"/>
    <lineage>
        <taxon>Bacteria</taxon>
        <taxon>Bacillati</taxon>
        <taxon>Actinomycetota</taxon>
        <taxon>Actinomycetes</taxon>
        <taxon>Micrococcales</taxon>
        <taxon>Dermabacteraceae</taxon>
        <taxon>Brachybacterium</taxon>
    </lineage>
</organism>
<feature type="transmembrane region" description="Helical" evidence="1">
    <location>
        <begin position="203"/>
        <end position="220"/>
    </location>
</feature>
<feature type="domain" description="CAAX prenyl protease 2/Lysostaphin resistance protein A-like" evidence="2">
    <location>
        <begin position="147"/>
        <end position="239"/>
    </location>
</feature>
<feature type="transmembrane region" description="Helical" evidence="1">
    <location>
        <begin position="62"/>
        <end position="87"/>
    </location>
</feature>
<comment type="caution">
    <text evidence="3">The sequence shown here is derived from an EMBL/GenBank/DDBJ whole genome shotgun (WGS) entry which is preliminary data.</text>
</comment>
<keyword evidence="1" id="KW-1133">Transmembrane helix</keyword>